<dbReference type="AlphaFoldDB" id="A0A1Z4N222"/>
<dbReference type="InterPro" id="IPR050172">
    <property type="entry name" value="SsuD_RutA_monooxygenase"/>
</dbReference>
<evidence type="ECO:0000256" key="3">
    <source>
        <dbReference type="ARBA" id="ARBA00023002"/>
    </source>
</evidence>
<reference evidence="6 7" key="1">
    <citation type="submission" date="2017-06" db="EMBL/GenBank/DDBJ databases">
        <title>Genome sequencing of cyanobaciteial culture collection at National Institute for Environmental Studies (NIES).</title>
        <authorList>
            <person name="Hirose Y."/>
            <person name="Shimura Y."/>
            <person name="Fujisawa T."/>
            <person name="Nakamura Y."/>
            <person name="Kawachi M."/>
        </authorList>
    </citation>
    <scope>NUCLEOTIDE SEQUENCE [LARGE SCALE GENOMIC DNA]</scope>
    <source>
        <strain evidence="6 7">NIES-37</strain>
    </source>
</reference>
<dbReference type="Proteomes" id="UP000218785">
    <property type="component" value="Chromosome"/>
</dbReference>
<evidence type="ECO:0000256" key="2">
    <source>
        <dbReference type="ARBA" id="ARBA00022643"/>
    </source>
</evidence>
<dbReference type="Gene3D" id="3.20.20.30">
    <property type="entry name" value="Luciferase-like domain"/>
    <property type="match status" value="1"/>
</dbReference>
<dbReference type="InterPro" id="IPR036661">
    <property type="entry name" value="Luciferase-like_sf"/>
</dbReference>
<accession>A0A1Z4N222</accession>
<evidence type="ECO:0000313" key="7">
    <source>
        <dbReference type="Proteomes" id="UP000218785"/>
    </source>
</evidence>
<keyword evidence="2" id="KW-0288">FMN</keyword>
<dbReference type="GO" id="GO:0046306">
    <property type="term" value="P:alkanesulfonate catabolic process"/>
    <property type="evidence" value="ECO:0007669"/>
    <property type="project" value="TreeGrafter"/>
</dbReference>
<evidence type="ECO:0000259" key="5">
    <source>
        <dbReference type="Pfam" id="PF00296"/>
    </source>
</evidence>
<proteinExistence type="predicted"/>
<keyword evidence="3" id="KW-0560">Oxidoreductase</keyword>
<keyword evidence="7" id="KW-1185">Reference proteome</keyword>
<dbReference type="PANTHER" id="PTHR42847">
    <property type="entry name" value="ALKANESULFONATE MONOOXYGENASE"/>
    <property type="match status" value="1"/>
</dbReference>
<feature type="domain" description="Luciferase-like" evidence="5">
    <location>
        <begin position="21"/>
        <end position="326"/>
    </location>
</feature>
<name>A0A1Z4N222_9CYAN</name>
<dbReference type="GO" id="GO:0008726">
    <property type="term" value="F:alkanesulfonate monooxygenase activity"/>
    <property type="evidence" value="ECO:0007669"/>
    <property type="project" value="TreeGrafter"/>
</dbReference>
<protein>
    <submittedName>
        <fullName evidence="6">Luciferase family protein</fullName>
    </submittedName>
</protein>
<dbReference type="PANTHER" id="PTHR42847:SF9">
    <property type="entry name" value="BLL6451 PROTEIN"/>
    <property type="match status" value="1"/>
</dbReference>
<dbReference type="SUPFAM" id="SSF51679">
    <property type="entry name" value="Bacterial luciferase-like"/>
    <property type="match status" value="1"/>
</dbReference>
<dbReference type="InterPro" id="IPR011251">
    <property type="entry name" value="Luciferase-like_dom"/>
</dbReference>
<evidence type="ECO:0000256" key="4">
    <source>
        <dbReference type="ARBA" id="ARBA00023033"/>
    </source>
</evidence>
<evidence type="ECO:0000256" key="1">
    <source>
        <dbReference type="ARBA" id="ARBA00022630"/>
    </source>
</evidence>
<dbReference type="RefSeq" id="WP_096578089.1">
    <property type="nucleotide sequence ID" value="NZ_CAWNJS010000001.1"/>
</dbReference>
<dbReference type="EMBL" id="AP018248">
    <property type="protein sequence ID" value="BAY99740.1"/>
    <property type="molecule type" value="Genomic_DNA"/>
</dbReference>
<dbReference type="Pfam" id="PF00296">
    <property type="entry name" value="Bac_luciferase"/>
    <property type="match status" value="1"/>
</dbReference>
<gene>
    <name evidence="6" type="ORF">NIES37_37230</name>
</gene>
<organism evidence="6 7">
    <name type="scientific">Tolypothrix tenuis PCC 7101</name>
    <dbReference type="NCBI Taxonomy" id="231146"/>
    <lineage>
        <taxon>Bacteria</taxon>
        <taxon>Bacillati</taxon>
        <taxon>Cyanobacteriota</taxon>
        <taxon>Cyanophyceae</taxon>
        <taxon>Nostocales</taxon>
        <taxon>Tolypothrichaceae</taxon>
        <taxon>Tolypothrix</taxon>
    </lineage>
</organism>
<keyword evidence="4" id="KW-0503">Monooxygenase</keyword>
<dbReference type="CDD" id="cd01094">
    <property type="entry name" value="Alkanesulfonate_monoxygenase"/>
    <property type="match status" value="1"/>
</dbReference>
<dbReference type="KEGG" id="ttq:NIES37_37230"/>
<sequence>MPVEFIGLIRTKPASELNSLPGSLADDIIDPAYVREFAQAHEQGDFDKVLIGYSSSSPDGFTVATHAAAFTERLGFLIAHRPGFVAPTLAARKAATLDHFTNGRIAVHIITGGSDADQQRDGDWLDHDNRYRRTDEYLEIVRRVWTSDTPFDYEGEFYRVKDAFSAIKPLQKPHIPLYFGGASGPAVGVGAKHSNVYALWGEPIAAVKERIAQVKAALPPDRSIRFSVSLRPILGVTEEQAWERARNILGRIQEQRGGAKVAPPARPQAVGSQRLLDFAAKSEIYDKRLWTPIAAATGAAGNTTALVGTPEQVAEALVDYYDAGVTTLLIRGFDPLPDAIDYGREVIPLVRKEVAKRERQAVTVGR</sequence>
<keyword evidence="1" id="KW-0285">Flavoprotein</keyword>
<evidence type="ECO:0000313" key="6">
    <source>
        <dbReference type="EMBL" id="BAY99740.1"/>
    </source>
</evidence>